<dbReference type="WBParaSite" id="TMUE_2000007488.1">
    <property type="protein sequence ID" value="TMUE_2000007488.1"/>
    <property type="gene ID" value="WBGene00290872"/>
</dbReference>
<feature type="compositionally biased region" description="Polar residues" evidence="1">
    <location>
        <begin position="211"/>
        <end position="222"/>
    </location>
</feature>
<keyword evidence="2" id="KW-1185">Reference proteome</keyword>
<accession>A0A5S6QJV9</accession>
<evidence type="ECO:0000313" key="3">
    <source>
        <dbReference type="WBParaSite" id="TMUE_2000007488.1"/>
    </source>
</evidence>
<feature type="region of interest" description="Disordered" evidence="1">
    <location>
        <begin position="205"/>
        <end position="225"/>
    </location>
</feature>
<dbReference type="AlphaFoldDB" id="A0A5S6QJV9"/>
<protein>
    <submittedName>
        <fullName evidence="3">OCRE domain-containing protein</fullName>
    </submittedName>
</protein>
<proteinExistence type="predicted"/>
<reference evidence="3" key="1">
    <citation type="submission" date="2019-12" db="UniProtKB">
        <authorList>
            <consortium name="WormBaseParasite"/>
        </authorList>
    </citation>
    <scope>IDENTIFICATION</scope>
</reference>
<sequence length="309" mass="34401">MMLMFLSDASLSDFRYACRSTERLKLRRFLYFLVGRSVRQRLTVFLARPNLGYGTLRTGIERAGLLLLPQRVPQIEDSLWKRWRREERNHHTSNGYNYYTDVTGRYYAHDEEGQWYIQDAKGRFILWTAPEDMSNAVATKDEAPTKSGNAIQTAIAEEPMANQCVEMEICGDDDLVVDADANKPTNDNDVTAAKGTDLQQADEPKELHQAALQSTSHGSTNLGGVKGSAGLTTQWEEYSRQYYQQYGYMPTYEMFSDGTASGGGQAFSNAGWIVTGGRRTKVRPEDIDLPPGPPPSASTGDGTPTGRNG</sequence>
<feature type="region of interest" description="Disordered" evidence="1">
    <location>
        <begin position="278"/>
        <end position="309"/>
    </location>
</feature>
<feature type="compositionally biased region" description="Low complexity" evidence="1">
    <location>
        <begin position="297"/>
        <end position="309"/>
    </location>
</feature>
<name>A0A5S6QJV9_TRIMR</name>
<organism evidence="2 3">
    <name type="scientific">Trichuris muris</name>
    <name type="common">Mouse whipworm</name>
    <dbReference type="NCBI Taxonomy" id="70415"/>
    <lineage>
        <taxon>Eukaryota</taxon>
        <taxon>Metazoa</taxon>
        <taxon>Ecdysozoa</taxon>
        <taxon>Nematoda</taxon>
        <taxon>Enoplea</taxon>
        <taxon>Dorylaimia</taxon>
        <taxon>Trichinellida</taxon>
        <taxon>Trichuridae</taxon>
        <taxon>Trichuris</taxon>
    </lineage>
</organism>
<evidence type="ECO:0000313" key="2">
    <source>
        <dbReference type="Proteomes" id="UP000046395"/>
    </source>
</evidence>
<evidence type="ECO:0000256" key="1">
    <source>
        <dbReference type="SAM" id="MobiDB-lite"/>
    </source>
</evidence>
<dbReference type="Proteomes" id="UP000046395">
    <property type="component" value="Unassembled WGS sequence"/>
</dbReference>